<reference evidence="2 3" key="1">
    <citation type="submission" date="2019-03" db="EMBL/GenBank/DDBJ databases">
        <title>First draft genome of Liparis tanakae, snailfish: a comprehensive survey of snailfish specific genes.</title>
        <authorList>
            <person name="Kim W."/>
            <person name="Song I."/>
            <person name="Jeong J.-H."/>
            <person name="Kim D."/>
            <person name="Kim S."/>
            <person name="Ryu S."/>
            <person name="Song J.Y."/>
            <person name="Lee S.K."/>
        </authorList>
    </citation>
    <scope>NUCLEOTIDE SEQUENCE [LARGE SCALE GENOMIC DNA]</scope>
    <source>
        <tissue evidence="2">Muscle</tissue>
    </source>
</reference>
<sequence length="312" mass="33941">MAVTLRRSTVLSHAAVDRTGRSLGNDTMSSTWRTNTKAREIAAVTSVWSNATEQPCSSLPTGQTSGIVPQFRLHWSRLVSTATEGGALRKEESSLDRPHLLPRGASRRRRKDSAEKSGRTEAKCCCNASVSCWLRSTSPRSNGDPAAGLAGRASSQADRPITTTGFISMRCRKESPKARLWTISLVANTELSTWGRRETQMDGDTPDKGRLLGLFRLVGMCRSAAGRQPSCSCWANAADFPSVPAASALIVRRCGPNVSRCRWPPAHRASDGHDRSSGFLSSNYTEVLPDASCHCRTKKTKYLHKMGPMAGY</sequence>
<gene>
    <name evidence="2" type="ORF">EYF80_047762</name>
</gene>
<comment type="caution">
    <text evidence="2">The sequence shown here is derived from an EMBL/GenBank/DDBJ whole genome shotgun (WGS) entry which is preliminary data.</text>
</comment>
<name>A0A4Z2FM21_9TELE</name>
<evidence type="ECO:0000313" key="3">
    <source>
        <dbReference type="Proteomes" id="UP000314294"/>
    </source>
</evidence>
<proteinExistence type="predicted"/>
<keyword evidence="3" id="KW-1185">Reference proteome</keyword>
<protein>
    <submittedName>
        <fullName evidence="2">Uncharacterized protein</fullName>
    </submittedName>
</protein>
<dbReference type="AlphaFoldDB" id="A0A4Z2FM21"/>
<feature type="region of interest" description="Disordered" evidence="1">
    <location>
        <begin position="86"/>
        <end position="116"/>
    </location>
</feature>
<feature type="compositionally biased region" description="Basic and acidic residues" evidence="1">
    <location>
        <begin position="87"/>
        <end position="99"/>
    </location>
</feature>
<organism evidence="2 3">
    <name type="scientific">Liparis tanakae</name>
    <name type="common">Tanaka's snailfish</name>
    <dbReference type="NCBI Taxonomy" id="230148"/>
    <lineage>
        <taxon>Eukaryota</taxon>
        <taxon>Metazoa</taxon>
        <taxon>Chordata</taxon>
        <taxon>Craniata</taxon>
        <taxon>Vertebrata</taxon>
        <taxon>Euteleostomi</taxon>
        <taxon>Actinopterygii</taxon>
        <taxon>Neopterygii</taxon>
        <taxon>Teleostei</taxon>
        <taxon>Neoteleostei</taxon>
        <taxon>Acanthomorphata</taxon>
        <taxon>Eupercaria</taxon>
        <taxon>Perciformes</taxon>
        <taxon>Cottioidei</taxon>
        <taxon>Cottales</taxon>
        <taxon>Liparidae</taxon>
        <taxon>Liparis</taxon>
    </lineage>
</organism>
<accession>A0A4Z2FM21</accession>
<dbReference type="Proteomes" id="UP000314294">
    <property type="component" value="Unassembled WGS sequence"/>
</dbReference>
<dbReference type="EMBL" id="SRLO01001062">
    <property type="protein sequence ID" value="TNN42071.1"/>
    <property type="molecule type" value="Genomic_DNA"/>
</dbReference>
<evidence type="ECO:0000313" key="2">
    <source>
        <dbReference type="EMBL" id="TNN42071.1"/>
    </source>
</evidence>
<evidence type="ECO:0000256" key="1">
    <source>
        <dbReference type="SAM" id="MobiDB-lite"/>
    </source>
</evidence>